<evidence type="ECO:0000313" key="4">
    <source>
        <dbReference type="EMBL" id="SHE34962.1"/>
    </source>
</evidence>
<gene>
    <name evidence="4" type="ORF">SAMN02745223_00134</name>
    <name evidence="3" type="ORF">VW29_05985</name>
</gene>
<organism evidence="3 5">
    <name type="scientific">Devosia limi DSM 17137</name>
    <dbReference type="NCBI Taxonomy" id="1121477"/>
    <lineage>
        <taxon>Bacteria</taxon>
        <taxon>Pseudomonadati</taxon>
        <taxon>Pseudomonadota</taxon>
        <taxon>Alphaproteobacteria</taxon>
        <taxon>Hyphomicrobiales</taxon>
        <taxon>Devosiaceae</taxon>
        <taxon>Devosia</taxon>
    </lineage>
</organism>
<dbReference type="Pfam" id="PF06055">
    <property type="entry name" value="ExoD"/>
    <property type="match status" value="1"/>
</dbReference>
<dbReference type="PANTHER" id="PTHR41795">
    <property type="entry name" value="EXOPOLYSACCHARIDE SYNTHESIS PROTEIN"/>
    <property type="match status" value="1"/>
</dbReference>
<dbReference type="EMBL" id="FQVC01000001">
    <property type="protein sequence ID" value="SHE34962.1"/>
    <property type="molecule type" value="Genomic_DNA"/>
</dbReference>
<sequence>MNDASSGAPPGAAQPTPGPADDNLEPIERVVADVVERLRILSETPDAKLTCNSLIELIGPGSHALAILIFSLLNLLPGPPGYSVVIGLAIIAFSIMMVSGVQMRLWDFFGNRQLPLKLLLKVLGMMQRFTKIVAKFSTPRLAFLTGAAATPIIGFFGIVMGAGMLVPIPFTNTLPSIGMAIVCVAVLNRDGVAAIAGAIVGVFGLAVLATCIWLAFVLVFVVGEVIVEEIDELLH</sequence>
<keyword evidence="5" id="KW-1185">Reference proteome</keyword>
<dbReference type="EMBL" id="LAJF01000045">
    <property type="protein sequence ID" value="KKB85836.1"/>
    <property type="molecule type" value="Genomic_DNA"/>
</dbReference>
<dbReference type="AlphaFoldDB" id="A0A0F5LU74"/>
<keyword evidence="2" id="KW-0812">Transmembrane</keyword>
<protein>
    <submittedName>
        <fullName evidence="4">Uncharacterized conserved protein</fullName>
    </submittedName>
</protein>
<evidence type="ECO:0000256" key="1">
    <source>
        <dbReference type="SAM" id="MobiDB-lite"/>
    </source>
</evidence>
<dbReference type="RefSeq" id="WP_046134388.1">
    <property type="nucleotide sequence ID" value="NZ_FQVC01000001.1"/>
</dbReference>
<feature type="transmembrane region" description="Helical" evidence="2">
    <location>
        <begin position="194"/>
        <end position="222"/>
    </location>
</feature>
<keyword evidence="2" id="KW-0472">Membrane</keyword>
<feature type="transmembrane region" description="Helical" evidence="2">
    <location>
        <begin position="168"/>
        <end position="187"/>
    </location>
</feature>
<evidence type="ECO:0000313" key="3">
    <source>
        <dbReference type="EMBL" id="KKB85836.1"/>
    </source>
</evidence>
<evidence type="ECO:0000256" key="2">
    <source>
        <dbReference type="SAM" id="Phobius"/>
    </source>
</evidence>
<dbReference type="PANTHER" id="PTHR41795:SF1">
    <property type="entry name" value="EXOPOLYSACCHARIDE SYNTHESIS PROTEIN"/>
    <property type="match status" value="1"/>
</dbReference>
<reference evidence="3 5" key="1">
    <citation type="submission" date="2015-03" db="EMBL/GenBank/DDBJ databases">
        <authorList>
            <person name="Hassan Y.I."/>
            <person name="Lepp D."/>
            <person name="Zhou T."/>
        </authorList>
    </citation>
    <scope>NUCLEOTIDE SEQUENCE [LARGE SCALE GENOMIC DNA]</scope>
    <source>
        <strain evidence="3 5">DSM 17137</strain>
    </source>
</reference>
<evidence type="ECO:0000313" key="6">
    <source>
        <dbReference type="Proteomes" id="UP000184533"/>
    </source>
</evidence>
<dbReference type="PATRIC" id="fig|1121477.3.peg.2285"/>
<accession>A0A0F5LU74</accession>
<dbReference type="InterPro" id="IPR010331">
    <property type="entry name" value="ExoD"/>
</dbReference>
<dbReference type="OrthoDB" id="7949130at2"/>
<feature type="transmembrane region" description="Helical" evidence="2">
    <location>
        <begin position="141"/>
        <end position="162"/>
    </location>
</feature>
<feature type="transmembrane region" description="Helical" evidence="2">
    <location>
        <begin position="82"/>
        <end position="101"/>
    </location>
</feature>
<keyword evidence="2" id="KW-1133">Transmembrane helix</keyword>
<evidence type="ECO:0000313" key="5">
    <source>
        <dbReference type="Proteomes" id="UP000033608"/>
    </source>
</evidence>
<name>A0A0F5LU74_9HYPH</name>
<proteinExistence type="predicted"/>
<dbReference type="Proteomes" id="UP000184533">
    <property type="component" value="Unassembled WGS sequence"/>
</dbReference>
<feature type="compositionally biased region" description="Low complexity" evidence="1">
    <location>
        <begin position="1"/>
        <end position="21"/>
    </location>
</feature>
<reference evidence="4 6" key="2">
    <citation type="submission" date="2016-11" db="EMBL/GenBank/DDBJ databases">
        <authorList>
            <person name="Jaros S."/>
            <person name="Januszkiewicz K."/>
            <person name="Wedrychowicz H."/>
        </authorList>
    </citation>
    <scope>NUCLEOTIDE SEQUENCE [LARGE SCALE GENOMIC DNA]</scope>
    <source>
        <strain evidence="4 6">DSM 17137</strain>
    </source>
</reference>
<feature type="region of interest" description="Disordered" evidence="1">
    <location>
        <begin position="1"/>
        <end position="24"/>
    </location>
</feature>
<dbReference type="Proteomes" id="UP000033608">
    <property type="component" value="Unassembled WGS sequence"/>
</dbReference>